<accession>A4N1F9</accession>
<dbReference type="Proteomes" id="UP000003798">
    <property type="component" value="Unassembled WGS sequence"/>
</dbReference>
<evidence type="ECO:0000313" key="3">
    <source>
        <dbReference type="EMBL" id="EDJ91667.1"/>
    </source>
</evidence>
<proteinExistence type="predicted"/>
<feature type="domain" description="Thioredoxin" evidence="2">
    <location>
        <begin position="1"/>
        <end position="93"/>
    </location>
</feature>
<dbReference type="Gene3D" id="3.40.30.10">
    <property type="entry name" value="Glutaredoxin"/>
    <property type="match status" value="1"/>
</dbReference>
<evidence type="ECO:0000259" key="2">
    <source>
        <dbReference type="PROSITE" id="PS51352"/>
    </source>
</evidence>
<dbReference type="SUPFAM" id="SSF52833">
    <property type="entry name" value="Thioredoxin-like"/>
    <property type="match status" value="1"/>
</dbReference>
<dbReference type="InterPro" id="IPR036249">
    <property type="entry name" value="Thioredoxin-like_sf"/>
</dbReference>
<dbReference type="EMBL" id="AAZE01000001">
    <property type="protein sequence ID" value="EDJ91667.1"/>
    <property type="molecule type" value="Genomic_DNA"/>
</dbReference>
<dbReference type="GO" id="GO:0045454">
    <property type="term" value="P:cell redox homeostasis"/>
    <property type="evidence" value="ECO:0007669"/>
    <property type="project" value="TreeGrafter"/>
</dbReference>
<sequence>MLDLYADWCVACKEFEKLTFSDPQVQQQFQNILLLQVNMTKNSPENKALMERFNVMGLPTILFFDQQNNEIKGSRVTGFMDADAFSNWIEKLL</sequence>
<keyword evidence="1" id="KW-0676">Redox-active center</keyword>
<reference evidence="3 4" key="1">
    <citation type="journal article" date="2007" name="Genome Biol.">
        <title>Characterization and modeling of the Haemophilus influenzae core and supragenomes based on the complete genomic sequences of Rd and 12 clinical nontypeable strains.</title>
        <authorList>
            <person name="Hogg J.S."/>
            <person name="Hu F.Z."/>
            <person name="Janto B."/>
            <person name="Boissy R."/>
            <person name="Hayes J."/>
            <person name="Keefe R."/>
            <person name="Post J.C."/>
            <person name="Ehrlich G.D."/>
        </authorList>
    </citation>
    <scope>NUCLEOTIDE SEQUENCE [LARGE SCALE GENOMIC DNA]</scope>
    <source>
        <strain evidence="3 4">R3021</strain>
    </source>
</reference>
<dbReference type="PROSITE" id="PS51352">
    <property type="entry name" value="THIOREDOXIN_2"/>
    <property type="match status" value="1"/>
</dbReference>
<protein>
    <submittedName>
        <fullName evidence="3">Thiol:disulfide interchange protein</fullName>
    </submittedName>
</protein>
<organism evidence="3 4">
    <name type="scientific">Haemophilus influenzae R3021</name>
    <dbReference type="NCBI Taxonomy" id="375432"/>
    <lineage>
        <taxon>Bacteria</taxon>
        <taxon>Pseudomonadati</taxon>
        <taxon>Pseudomonadota</taxon>
        <taxon>Gammaproteobacteria</taxon>
        <taxon>Pasteurellales</taxon>
        <taxon>Pasteurellaceae</taxon>
        <taxon>Haemophilus</taxon>
    </lineage>
</organism>
<evidence type="ECO:0000256" key="1">
    <source>
        <dbReference type="ARBA" id="ARBA00023284"/>
    </source>
</evidence>
<dbReference type="PROSITE" id="PS00194">
    <property type="entry name" value="THIOREDOXIN_1"/>
    <property type="match status" value="1"/>
</dbReference>
<dbReference type="Pfam" id="PF13098">
    <property type="entry name" value="Thioredoxin_2"/>
    <property type="match status" value="1"/>
</dbReference>
<dbReference type="PANTHER" id="PTHR32234">
    <property type="entry name" value="THIOL:DISULFIDE INTERCHANGE PROTEIN DSBD"/>
    <property type="match status" value="1"/>
</dbReference>
<dbReference type="InterPro" id="IPR012336">
    <property type="entry name" value="Thioredoxin-like_fold"/>
</dbReference>
<dbReference type="AlphaFoldDB" id="A4N1F9"/>
<gene>
    <name evidence="3" type="ORF">CGSHi22421_07928</name>
</gene>
<dbReference type="InterPro" id="IPR013766">
    <property type="entry name" value="Thioredoxin_domain"/>
</dbReference>
<name>A4N1F9_HAEIF</name>
<evidence type="ECO:0000313" key="4">
    <source>
        <dbReference type="Proteomes" id="UP000003798"/>
    </source>
</evidence>
<dbReference type="InterPro" id="IPR035671">
    <property type="entry name" value="DsbD_gamma"/>
</dbReference>
<dbReference type="InterPro" id="IPR017937">
    <property type="entry name" value="Thioredoxin_CS"/>
</dbReference>
<dbReference type="PANTHER" id="PTHR32234:SF0">
    <property type="entry name" value="THIOL:DISULFIDE INTERCHANGE PROTEIN DSBD"/>
    <property type="match status" value="1"/>
</dbReference>
<dbReference type="CDD" id="cd02953">
    <property type="entry name" value="DsbDgamma"/>
    <property type="match status" value="1"/>
</dbReference>
<dbReference type="GO" id="GO:0015035">
    <property type="term" value="F:protein-disulfide reductase activity"/>
    <property type="evidence" value="ECO:0007669"/>
    <property type="project" value="TreeGrafter"/>
</dbReference>